<feature type="region of interest" description="Disordered" evidence="2">
    <location>
        <begin position="1"/>
        <end position="41"/>
    </location>
</feature>
<accession>A0A2S4Q0S2</accession>
<evidence type="ECO:0000256" key="1">
    <source>
        <dbReference type="ARBA" id="ARBA00023054"/>
    </source>
</evidence>
<reference evidence="4 5" key="1">
    <citation type="submission" date="2017-10" db="EMBL/GenBank/DDBJ databases">
        <title>Development of genomic resources for the powdery mildew, Erysiphe pulchra.</title>
        <authorList>
            <person name="Wadl P.A."/>
            <person name="Mack B.M."/>
            <person name="Moore G."/>
            <person name="Beltz S.B."/>
        </authorList>
    </citation>
    <scope>NUCLEOTIDE SEQUENCE [LARGE SCALE GENOMIC DNA]</scope>
    <source>
        <strain evidence="4">Cflorida</strain>
    </source>
</reference>
<keyword evidence="5" id="KW-1185">Reference proteome</keyword>
<dbReference type="Pfam" id="PF03915">
    <property type="entry name" value="AIP3"/>
    <property type="match status" value="1"/>
</dbReference>
<sequence>MKPISQRRTSNSSKKSRSSVRKITTPSQTHLTSQPTSQSISIPNSELISPSISHPISQLISQPISQIEKSVSHVFVAAKQLLETLKKWSQLQASNVQVSDIYLRLGNEFNLACRVLTAIDINTSDLGKFLVLLRTVLKITLSQEPSAESLETYLPRIQEIIIRLLHGLKTKQQDIRRCQNRNVKGFKSKLEKISTGSGIITNLGSFTVDNSPIKNNTKRNTDGRASTSTNNVVIYHNISTSFLRTAQPTQDQAPLDTTKEENFPILPTSVHVSSKNALATVQKIGNLNTQDSRSCSTDQFCNQQRASPTNCLSINTKLNQIENLSLLENKKESLSSSPQPTEVLTLFLQYKTKVKKFLFSGGCSALTVAKLQQVFIEKFAWNTHHNGINLPEIYIQDPKSGTRHELEDLSDIKDRSVLVLNVEALDEVKRQIDDSHGGMKKMMENIQSVVDNQQATIQRVSDHQKDTATELFQIQTAISSMCQECNYRTAQKSVIAEPSRVNTLAYKEEVQAIRRDISIFRESFALHEADLKKSLNAVRKLSENSNATALKACLSEVTNDHGRKYVNDSKKSINEECDKIIAHVDDLQDTVEDLRKDVALRGVQPHPRQLEAISKDMELAVVNLKKMKVVMKREKLIWTETWKIELERVCNDQEDVNKIEDLIQELEDDVAKTSQIFALIEEATKERSKYPEAPKIAGRAISRGFSEILIENPAMAKEGVLDEVRALLPNHEDRLEAIERAEKLRARELKIRNVSEFEVELEKFVEEGKLRKSGGYEEVERIRQMKDERIRQNTWDKMNGTIPLDAGTDVGIVDNKNLDDKILKIECEDADEG</sequence>
<feature type="compositionally biased region" description="Polar residues" evidence="2">
    <location>
        <begin position="24"/>
        <end position="41"/>
    </location>
</feature>
<evidence type="ECO:0000313" key="4">
    <source>
        <dbReference type="EMBL" id="POS87885.1"/>
    </source>
</evidence>
<dbReference type="GO" id="GO:0051286">
    <property type="term" value="C:cell tip"/>
    <property type="evidence" value="ECO:0007669"/>
    <property type="project" value="TreeGrafter"/>
</dbReference>
<name>A0A2S4Q0S2_9PEZI</name>
<dbReference type="GO" id="GO:0005737">
    <property type="term" value="C:cytoplasm"/>
    <property type="evidence" value="ECO:0007669"/>
    <property type="project" value="TreeGrafter"/>
</dbReference>
<evidence type="ECO:0000313" key="5">
    <source>
        <dbReference type="Proteomes" id="UP000237438"/>
    </source>
</evidence>
<feature type="domain" description="Actin interacting protein 3 C-terminal" evidence="3">
    <location>
        <begin position="347"/>
        <end position="788"/>
    </location>
</feature>
<dbReference type="InterPro" id="IPR022782">
    <property type="entry name" value="AIP3-like_C"/>
</dbReference>
<dbReference type="Gene3D" id="1.20.58.1540">
    <property type="entry name" value="Actin interacting protein 3, C-terminal domain"/>
    <property type="match status" value="1"/>
</dbReference>
<proteinExistence type="predicted"/>
<dbReference type="Pfam" id="PF23153">
    <property type="entry name" value="Aip3p_Bud6_N"/>
    <property type="match status" value="1"/>
</dbReference>
<dbReference type="InterPro" id="IPR056279">
    <property type="entry name" value="Aip3p_Bud6_N"/>
</dbReference>
<dbReference type="AlphaFoldDB" id="A0A2S4Q0S2"/>
<comment type="caution">
    <text evidence="4">The sequence shown here is derived from an EMBL/GenBank/DDBJ whole genome shotgun (WGS) entry which is preliminary data.</text>
</comment>
<dbReference type="InterPro" id="IPR051825">
    <property type="entry name" value="SRCIN1"/>
</dbReference>
<organism evidence="4 5">
    <name type="scientific">Erysiphe pulchra</name>
    <dbReference type="NCBI Taxonomy" id="225359"/>
    <lineage>
        <taxon>Eukaryota</taxon>
        <taxon>Fungi</taxon>
        <taxon>Dikarya</taxon>
        <taxon>Ascomycota</taxon>
        <taxon>Pezizomycotina</taxon>
        <taxon>Leotiomycetes</taxon>
        <taxon>Erysiphales</taxon>
        <taxon>Erysiphaceae</taxon>
        <taxon>Erysiphe</taxon>
    </lineage>
</organism>
<evidence type="ECO:0000256" key="2">
    <source>
        <dbReference type="SAM" id="MobiDB-lite"/>
    </source>
</evidence>
<evidence type="ECO:0000259" key="3">
    <source>
        <dbReference type="SMART" id="SM00806"/>
    </source>
</evidence>
<protein>
    <recommendedName>
        <fullName evidence="3">Actin interacting protein 3 C-terminal domain-containing protein</fullName>
    </recommendedName>
</protein>
<dbReference type="OrthoDB" id="783096at2759"/>
<feature type="compositionally biased region" description="Low complexity" evidence="2">
    <location>
        <begin position="1"/>
        <end position="13"/>
    </location>
</feature>
<dbReference type="GO" id="GO:0030010">
    <property type="term" value="P:establishment of cell polarity"/>
    <property type="evidence" value="ECO:0007669"/>
    <property type="project" value="TreeGrafter"/>
</dbReference>
<dbReference type="InterPro" id="IPR005613">
    <property type="entry name" value="AIP3_C"/>
</dbReference>
<dbReference type="SMART" id="SM00806">
    <property type="entry name" value="AIP3"/>
    <property type="match status" value="1"/>
</dbReference>
<dbReference type="GO" id="GO:0005519">
    <property type="term" value="F:cytoskeletal regulatory protein binding"/>
    <property type="evidence" value="ECO:0007669"/>
    <property type="project" value="InterPro"/>
</dbReference>
<gene>
    <name evidence="4" type="ORF">EPUL_000583</name>
</gene>
<dbReference type="Proteomes" id="UP000237438">
    <property type="component" value="Unassembled WGS sequence"/>
</dbReference>
<dbReference type="STRING" id="225359.A0A2S4Q0S2"/>
<keyword evidence="1" id="KW-0175">Coiled coil</keyword>
<dbReference type="PANTHER" id="PTHR22741:SF10">
    <property type="entry name" value="COILED-COIL DOMAIN-CONTAINING PROTEIN CG32809"/>
    <property type="match status" value="1"/>
</dbReference>
<dbReference type="EMBL" id="PEDP01000058">
    <property type="protein sequence ID" value="POS87885.1"/>
    <property type="molecule type" value="Genomic_DNA"/>
</dbReference>
<dbReference type="PANTHER" id="PTHR22741">
    <property type="entry name" value="P140CAP/SNIP-RELATED"/>
    <property type="match status" value="1"/>
</dbReference>